<accession>A0ABN1HD45</accession>
<proteinExistence type="predicted"/>
<gene>
    <name evidence="1" type="ORF">GCM10009547_48970</name>
</gene>
<name>A0ABN1HD45_9ACTN</name>
<dbReference type="Proteomes" id="UP001500957">
    <property type="component" value="Unassembled WGS sequence"/>
</dbReference>
<protein>
    <submittedName>
        <fullName evidence="1">Uncharacterized protein</fullName>
    </submittedName>
</protein>
<reference evidence="1 2" key="1">
    <citation type="journal article" date="2019" name="Int. J. Syst. Evol. Microbiol.">
        <title>The Global Catalogue of Microorganisms (GCM) 10K type strain sequencing project: providing services to taxonomists for standard genome sequencing and annotation.</title>
        <authorList>
            <consortium name="The Broad Institute Genomics Platform"/>
            <consortium name="The Broad Institute Genome Sequencing Center for Infectious Disease"/>
            <person name="Wu L."/>
            <person name="Ma J."/>
        </authorList>
    </citation>
    <scope>NUCLEOTIDE SEQUENCE [LARGE SCALE GENOMIC DNA]</scope>
    <source>
        <strain evidence="1 2">JCM 10671</strain>
    </source>
</reference>
<dbReference type="EMBL" id="BAAAHE010000068">
    <property type="protein sequence ID" value="GAA0639097.1"/>
    <property type="molecule type" value="Genomic_DNA"/>
</dbReference>
<comment type="caution">
    <text evidence="1">The sequence shown here is derived from an EMBL/GenBank/DDBJ whole genome shotgun (WGS) entry which is preliminary data.</text>
</comment>
<sequence>MSVAGYTVVVCQSGGCRSGLGLMPALRTLVRATPHAVLVSSGCTVGTLTCRSRVPGPVVLVQPCDEQRRPVGAAVHVGPLRTRSDVADLIAWLRSGDLDPADLPWSLRLNTGPAAALHN</sequence>
<evidence type="ECO:0000313" key="1">
    <source>
        <dbReference type="EMBL" id="GAA0639097.1"/>
    </source>
</evidence>
<keyword evidence="2" id="KW-1185">Reference proteome</keyword>
<dbReference type="RefSeq" id="WP_344609836.1">
    <property type="nucleotide sequence ID" value="NZ_BAAAHE010000068.1"/>
</dbReference>
<evidence type="ECO:0000313" key="2">
    <source>
        <dbReference type="Proteomes" id="UP001500957"/>
    </source>
</evidence>
<organism evidence="1 2">
    <name type="scientific">Sporichthya brevicatena</name>
    <dbReference type="NCBI Taxonomy" id="171442"/>
    <lineage>
        <taxon>Bacteria</taxon>
        <taxon>Bacillati</taxon>
        <taxon>Actinomycetota</taxon>
        <taxon>Actinomycetes</taxon>
        <taxon>Sporichthyales</taxon>
        <taxon>Sporichthyaceae</taxon>
        <taxon>Sporichthya</taxon>
    </lineage>
</organism>